<sequence length="474" mass="53535">MPRRISEIFGVTEEDLRREGVFNGFIDLDSKFYVDPHLLRSTKIPELENSYLSFKTHFTKIIHLLEATKHSGDSFFRAAHKKLIFPELPFVSLGYSTEGISGSGIGSGIALNLTNTAWEIIQAGITDPVIFELVGLIEENIGADRISDMTIHIILLDLPTYSERVAKNLSLNTCQAKARGKEFLLPAIAGSNRPTVLIPCEILNDLPVANGWDDIDRVCAHNEDLRNRVNEIIGDSWKDASGKRRKITKCELKYILLHHPELLKDLVEQYKKNSAEKYDFDKDPSGQLIWLDIAREYANLYPLLLGVDKVTPENILQLILKICDHFKVLVEANGLSVHFWDESKNLRNERFAQLLFFGIAVAYCGAHNLDLNREPNAGRGPVDFKISSGYNARVNVEIKYTSNNIRAGYEKQLPIYGAAERTQYSIFLIIRTTESIKALEELIKFRKDQVAAGKRAPEIFVVDGRVFPSASKMK</sequence>
<gene>
    <name evidence="1" type="ordered locus">syc0386_c</name>
</gene>
<organism evidence="1 2">
    <name type="scientific">Synechococcus sp. (strain ATCC 27144 / PCC 6301 / SAUG 1402/1)</name>
    <name type="common">Anacystis nidulans</name>
    <dbReference type="NCBI Taxonomy" id="269084"/>
    <lineage>
        <taxon>Bacteria</taxon>
        <taxon>Bacillati</taxon>
        <taxon>Cyanobacteriota</taxon>
        <taxon>Cyanophyceae</taxon>
        <taxon>Synechococcales</taxon>
        <taxon>Synechococcaceae</taxon>
        <taxon>Synechococcus</taxon>
    </lineage>
</organism>
<evidence type="ECO:0000313" key="1">
    <source>
        <dbReference type="EMBL" id="BAD78576.1"/>
    </source>
</evidence>
<dbReference type="AlphaFoldDB" id="A0A0H3K5Y3"/>
<accession>A0A0H3K5Y3</accession>
<name>A0A0H3K5Y3_SYNP6</name>
<dbReference type="RefSeq" id="WP_011242698.1">
    <property type="nucleotide sequence ID" value="NC_006576.1"/>
</dbReference>
<dbReference type="KEGG" id="syc:syc0386_c"/>
<protein>
    <submittedName>
        <fullName evidence="1">Uncharacterized protein</fullName>
    </submittedName>
</protein>
<dbReference type="Proteomes" id="UP000001175">
    <property type="component" value="Chromosome"/>
</dbReference>
<dbReference type="EMBL" id="AP008231">
    <property type="protein sequence ID" value="BAD78576.1"/>
    <property type="molecule type" value="Genomic_DNA"/>
</dbReference>
<evidence type="ECO:0000313" key="2">
    <source>
        <dbReference type="Proteomes" id="UP000001175"/>
    </source>
</evidence>
<reference evidence="1 2" key="1">
    <citation type="journal article" date="2007" name="Photosyn. Res.">
        <title>Complete nucleotide sequence of the freshwater unicellular cyanobacterium Synechococcus elongatus PCC 6301 chromosome: gene content and organization.</title>
        <authorList>
            <person name="Sugita C."/>
            <person name="Ogata K."/>
            <person name="Shikata M."/>
            <person name="Jikuya H."/>
            <person name="Takano J."/>
            <person name="Furumichi M."/>
            <person name="Kanehisa M."/>
            <person name="Omata T."/>
            <person name="Sugiura M."/>
            <person name="Sugita M."/>
        </authorList>
    </citation>
    <scope>NUCLEOTIDE SEQUENCE [LARGE SCALE GENOMIC DNA]</scope>
    <source>
        <strain evidence="2">ATCC 27144 / PCC 6301 / SAUG 1402/1</strain>
    </source>
</reference>
<dbReference type="eggNOG" id="ENOG502ZABR">
    <property type="taxonomic scope" value="Bacteria"/>
</dbReference>
<proteinExistence type="predicted"/>